<sequence length="133" mass="15044">MDLNRGQRTGYESFGRLARVLVNEIPRHERQSPSFSTNFLGILVTMLVEYLATLLVNRGNLKLPLSRDGSIPVVCDWVARGHARKDFWPLTSKSLDLRQIERILRATKPIELRDENAATESASAQKFPGIPSR</sequence>
<evidence type="ECO:0000313" key="2">
    <source>
        <dbReference type="Proteomes" id="UP000789525"/>
    </source>
</evidence>
<proteinExistence type="predicted"/>
<dbReference type="EMBL" id="CAJVPT010024989">
    <property type="protein sequence ID" value="CAG8673088.1"/>
    <property type="molecule type" value="Genomic_DNA"/>
</dbReference>
<protein>
    <submittedName>
        <fullName evidence="1">10642_t:CDS:1</fullName>
    </submittedName>
</protein>
<reference evidence="1" key="1">
    <citation type="submission" date="2021-06" db="EMBL/GenBank/DDBJ databases">
        <authorList>
            <person name="Kallberg Y."/>
            <person name="Tangrot J."/>
            <person name="Rosling A."/>
        </authorList>
    </citation>
    <scope>NUCLEOTIDE SEQUENCE</scope>
    <source>
        <strain evidence="1">CL356</strain>
    </source>
</reference>
<evidence type="ECO:0000313" key="1">
    <source>
        <dbReference type="EMBL" id="CAG8673088.1"/>
    </source>
</evidence>
<comment type="caution">
    <text evidence="1">The sequence shown here is derived from an EMBL/GenBank/DDBJ whole genome shotgun (WGS) entry which is preliminary data.</text>
</comment>
<gene>
    <name evidence="1" type="ORF">ACOLOM_LOCUS9031</name>
</gene>
<organism evidence="1 2">
    <name type="scientific">Acaulospora colombiana</name>
    <dbReference type="NCBI Taxonomy" id="27376"/>
    <lineage>
        <taxon>Eukaryota</taxon>
        <taxon>Fungi</taxon>
        <taxon>Fungi incertae sedis</taxon>
        <taxon>Mucoromycota</taxon>
        <taxon>Glomeromycotina</taxon>
        <taxon>Glomeromycetes</taxon>
        <taxon>Diversisporales</taxon>
        <taxon>Acaulosporaceae</taxon>
        <taxon>Acaulospora</taxon>
    </lineage>
</organism>
<keyword evidence="2" id="KW-1185">Reference proteome</keyword>
<accession>A0ACA9NUU3</accession>
<dbReference type="Proteomes" id="UP000789525">
    <property type="component" value="Unassembled WGS sequence"/>
</dbReference>
<name>A0ACA9NUU3_9GLOM</name>